<dbReference type="Gene3D" id="3.30.870.10">
    <property type="entry name" value="Endonuclease Chain A"/>
    <property type="match status" value="1"/>
</dbReference>
<dbReference type="Proteomes" id="UP000325292">
    <property type="component" value="Chromosome"/>
</dbReference>
<evidence type="ECO:0008006" key="3">
    <source>
        <dbReference type="Google" id="ProtNLM"/>
    </source>
</evidence>
<reference evidence="1 2" key="1">
    <citation type="journal article" date="2019" name="Sci. Rep.">
        <title>Sulfobacillus thermotolerans: new insights into resistance and metabolic capacities of acidophilic chemolithotrophs.</title>
        <authorList>
            <person name="Panyushkina A.E."/>
            <person name="Babenko V.V."/>
            <person name="Nikitina A.S."/>
            <person name="Selezneva O.V."/>
            <person name="Tsaplina I.A."/>
            <person name="Letarova M.A."/>
            <person name="Kostryukova E.S."/>
            <person name="Letarov A.V."/>
        </authorList>
    </citation>
    <scope>NUCLEOTIDE SEQUENCE [LARGE SCALE GENOMIC DNA]</scope>
    <source>
        <strain evidence="1 2">Kr1</strain>
    </source>
</reference>
<dbReference type="CDD" id="cd09117">
    <property type="entry name" value="PLDc_Bfil_DEXD_like"/>
    <property type="match status" value="1"/>
</dbReference>
<sequence>MLPKNLPRSTPPETLSLFDEAAQPALTVVQARFLGETAASLADLFSGFDTLQALTYSSSVPMIAAILPWFRHVDIVFGYDEIVPQDVRQLMALQHAVTEQLQTLLKDLAPRQQVLAHALHEGAIVFRTLTHQVSHKKTYLLSGADRPPRVIVGSANLSTPGLSGRQWENLIVFDDDPSAFTYYSRDWQCAVDAASLVAPQVLLGAETVELEDVPVLRQVIRTQKMVVVTHTDNQAPEAEAARAFVVRATELTESYRDVPLMPDGNGQTVIVPQTVQKMAAIWRGQRAAEEPESRHVPRLDMTWQDPPTCRFNDRAWDLAPDEEAIRHDVRWLVQYFAGFDRFIGADPGALQRQYYALLNWLLLAPILPLLRVQALAHGHHGYLYPMVAIVYGKSNAGKTDFLKMLHAKNYLT</sequence>
<proteinExistence type="predicted"/>
<evidence type="ECO:0000313" key="1">
    <source>
        <dbReference type="EMBL" id="AUW92653.1"/>
    </source>
</evidence>
<keyword evidence="2" id="KW-1185">Reference proteome</keyword>
<organism evidence="1 2">
    <name type="scientific">Sulfobacillus thermotolerans</name>
    <dbReference type="NCBI Taxonomy" id="338644"/>
    <lineage>
        <taxon>Bacteria</taxon>
        <taxon>Bacillati</taxon>
        <taxon>Bacillota</taxon>
        <taxon>Clostridia</taxon>
        <taxon>Eubacteriales</taxon>
        <taxon>Clostridiales Family XVII. Incertae Sedis</taxon>
        <taxon>Sulfobacillus</taxon>
    </lineage>
</organism>
<evidence type="ECO:0000313" key="2">
    <source>
        <dbReference type="Proteomes" id="UP000325292"/>
    </source>
</evidence>
<protein>
    <recommendedName>
        <fullName evidence="3">Phospholipase D-like domain-containing protein</fullName>
    </recommendedName>
</protein>
<accession>A0ABM6RMY3</accession>
<dbReference type="EMBL" id="CP019454">
    <property type="protein sequence ID" value="AUW92653.1"/>
    <property type="molecule type" value="Genomic_DNA"/>
</dbReference>
<name>A0ABM6RMY3_9FIRM</name>
<gene>
    <name evidence="1" type="ORF">BXT84_00700</name>
</gene>